<comment type="function">
    <text evidence="6">Stores iron in a soluble, non-toxic, readily available form. Important for iron homeostasis. Iron is taken up in the ferrous form and deposited as ferric hydroxides after oxidation.</text>
</comment>
<evidence type="ECO:0000256" key="6">
    <source>
        <dbReference type="RuleBase" id="RU361145"/>
    </source>
</evidence>
<evidence type="ECO:0000256" key="2">
    <source>
        <dbReference type="ARBA" id="ARBA00022434"/>
    </source>
</evidence>
<dbReference type="Pfam" id="PF00210">
    <property type="entry name" value="Ferritin"/>
    <property type="match status" value="1"/>
</dbReference>
<keyword evidence="3 5" id="KW-0479">Metal-binding</keyword>
<dbReference type="EC" id="1.16.3.1" evidence="6"/>
<dbReference type="InterPro" id="IPR001519">
    <property type="entry name" value="Ferritin"/>
</dbReference>
<dbReference type="GO" id="GO:0006879">
    <property type="term" value="P:intracellular iron ion homeostasis"/>
    <property type="evidence" value="ECO:0007669"/>
    <property type="project" value="UniProtKB-KW"/>
</dbReference>
<evidence type="ECO:0000259" key="7">
    <source>
        <dbReference type="PROSITE" id="PS50905"/>
    </source>
</evidence>
<dbReference type="GO" id="GO:0004322">
    <property type="term" value="F:ferroxidase activity"/>
    <property type="evidence" value="ECO:0007669"/>
    <property type="project" value="UniProtKB-EC"/>
</dbReference>
<evidence type="ECO:0000256" key="1">
    <source>
        <dbReference type="ARBA" id="ARBA00007513"/>
    </source>
</evidence>
<name>A0A8D8WK93_9HEMI</name>
<protein>
    <recommendedName>
        <fullName evidence="6">Ferritin</fullName>
        <ecNumber evidence="6">1.16.3.1</ecNumber>
    </recommendedName>
</protein>
<keyword evidence="6" id="KW-0560">Oxidoreductase</keyword>
<keyword evidence="2 6" id="KW-0409">Iron storage</keyword>
<accession>A0A8D8WK93</accession>
<dbReference type="SUPFAM" id="SSF47240">
    <property type="entry name" value="Ferritin-like"/>
    <property type="match status" value="1"/>
</dbReference>
<dbReference type="InterPro" id="IPR009040">
    <property type="entry name" value="Ferritin-like_diiron"/>
</dbReference>
<feature type="binding site" evidence="5">
    <location>
        <position position="37"/>
    </location>
    <ligand>
        <name>Fe cation</name>
        <dbReference type="ChEBI" id="CHEBI:24875"/>
        <label>1</label>
    </ligand>
</feature>
<reference evidence="8" key="1">
    <citation type="submission" date="2021-05" db="EMBL/GenBank/DDBJ databases">
        <authorList>
            <person name="Alioto T."/>
            <person name="Alioto T."/>
            <person name="Gomez Garrido J."/>
        </authorList>
    </citation>
    <scope>NUCLEOTIDE SEQUENCE</scope>
</reference>
<dbReference type="InterPro" id="IPR008331">
    <property type="entry name" value="Ferritin_DPS_dom"/>
</dbReference>
<comment type="similarity">
    <text evidence="1 6">Belongs to the ferritin family.</text>
</comment>
<evidence type="ECO:0000313" key="8">
    <source>
        <dbReference type="EMBL" id="CAG6661054.1"/>
    </source>
</evidence>
<keyword evidence="4 5" id="KW-0408">Iron</keyword>
<dbReference type="Gene3D" id="1.20.1260.10">
    <property type="match status" value="1"/>
</dbReference>
<comment type="catalytic activity">
    <reaction evidence="6">
        <text>4 Fe(2+) + O2 + 4 H(+) = 4 Fe(3+) + 2 H2O</text>
        <dbReference type="Rhea" id="RHEA:11148"/>
        <dbReference type="ChEBI" id="CHEBI:15377"/>
        <dbReference type="ChEBI" id="CHEBI:15378"/>
        <dbReference type="ChEBI" id="CHEBI:15379"/>
        <dbReference type="ChEBI" id="CHEBI:29033"/>
        <dbReference type="ChEBI" id="CHEBI:29034"/>
        <dbReference type="EC" id="1.16.3.1"/>
    </reaction>
</comment>
<dbReference type="EMBL" id="HBUF01198633">
    <property type="protein sequence ID" value="CAG6661054.1"/>
    <property type="molecule type" value="Transcribed_RNA"/>
</dbReference>
<dbReference type="GO" id="GO:0006826">
    <property type="term" value="P:iron ion transport"/>
    <property type="evidence" value="ECO:0007669"/>
    <property type="project" value="InterPro"/>
</dbReference>
<organism evidence="8">
    <name type="scientific">Cacopsylla melanoneura</name>
    <dbReference type="NCBI Taxonomy" id="428564"/>
    <lineage>
        <taxon>Eukaryota</taxon>
        <taxon>Metazoa</taxon>
        <taxon>Ecdysozoa</taxon>
        <taxon>Arthropoda</taxon>
        <taxon>Hexapoda</taxon>
        <taxon>Insecta</taxon>
        <taxon>Pterygota</taxon>
        <taxon>Neoptera</taxon>
        <taxon>Paraneoptera</taxon>
        <taxon>Hemiptera</taxon>
        <taxon>Sternorrhyncha</taxon>
        <taxon>Psylloidea</taxon>
        <taxon>Psyllidae</taxon>
        <taxon>Psyllinae</taxon>
        <taxon>Cacopsylla</taxon>
    </lineage>
</organism>
<dbReference type="GO" id="GO:0005737">
    <property type="term" value="C:cytoplasm"/>
    <property type="evidence" value="ECO:0007669"/>
    <property type="project" value="TreeGrafter"/>
</dbReference>
<dbReference type="AlphaFoldDB" id="A0A8D8WK93"/>
<sequence length="108" mass="12801">MELYASYVYLSMSAHFDRDVVALHGISKYFKYASEEESEFATVSIKLRSTSKDHKSIGTTNIMPFFFGQISLFVINQKQRTFDQLILRKKNYNDLFTIRRHSHKEYNM</sequence>
<dbReference type="PANTHER" id="PTHR11431">
    <property type="entry name" value="FERRITIN"/>
    <property type="match status" value="1"/>
</dbReference>
<evidence type="ECO:0000256" key="5">
    <source>
        <dbReference type="PIRSR" id="PIRSR601519-1"/>
    </source>
</evidence>
<dbReference type="PANTHER" id="PTHR11431:SF75">
    <property type="entry name" value="FERRITIN"/>
    <property type="match status" value="1"/>
</dbReference>
<dbReference type="GO" id="GO:0008198">
    <property type="term" value="F:ferrous iron binding"/>
    <property type="evidence" value="ECO:0007669"/>
    <property type="project" value="TreeGrafter"/>
</dbReference>
<dbReference type="InterPro" id="IPR012347">
    <property type="entry name" value="Ferritin-like"/>
</dbReference>
<evidence type="ECO:0000256" key="4">
    <source>
        <dbReference type="ARBA" id="ARBA00023004"/>
    </source>
</evidence>
<dbReference type="InterPro" id="IPR009078">
    <property type="entry name" value="Ferritin-like_SF"/>
</dbReference>
<dbReference type="GO" id="GO:0008199">
    <property type="term" value="F:ferric iron binding"/>
    <property type="evidence" value="ECO:0007669"/>
    <property type="project" value="InterPro"/>
</dbReference>
<evidence type="ECO:0000256" key="3">
    <source>
        <dbReference type="ARBA" id="ARBA00022723"/>
    </source>
</evidence>
<dbReference type="PROSITE" id="PS50905">
    <property type="entry name" value="FERRITIN_LIKE"/>
    <property type="match status" value="1"/>
</dbReference>
<feature type="domain" description="Ferritin-like diiron" evidence="7">
    <location>
        <begin position="1"/>
        <end position="108"/>
    </location>
</feature>
<proteinExistence type="inferred from homology"/>
<feature type="binding site" evidence="5">
    <location>
        <position position="2"/>
    </location>
    <ligand>
        <name>Fe cation</name>
        <dbReference type="ChEBI" id="CHEBI:24875"/>
        <label>1</label>
    </ligand>
</feature>